<dbReference type="InterPro" id="IPR006132">
    <property type="entry name" value="Asp/Orn_carbamoyltranf_P-bd"/>
</dbReference>
<feature type="binding site" evidence="7">
    <location>
        <position position="164"/>
    </location>
    <ligand>
        <name>carbamoyl phosphate</name>
        <dbReference type="ChEBI" id="CHEBI:58228"/>
    </ligand>
</feature>
<dbReference type="EC" id="2.1.3.2" evidence="7"/>
<evidence type="ECO:0000256" key="2">
    <source>
        <dbReference type="ARBA" id="ARBA00008896"/>
    </source>
</evidence>
<feature type="binding site" evidence="7">
    <location>
        <position position="136"/>
    </location>
    <ligand>
        <name>carbamoyl phosphate</name>
        <dbReference type="ChEBI" id="CHEBI:58228"/>
    </ligand>
</feature>
<dbReference type="Proteomes" id="UP000008037">
    <property type="component" value="Chromosome"/>
</dbReference>
<dbReference type="KEGG" id="nga:Ngar_c33680"/>
<evidence type="ECO:0000256" key="6">
    <source>
        <dbReference type="ARBA" id="ARBA00048859"/>
    </source>
</evidence>
<dbReference type="GO" id="GO:0016597">
    <property type="term" value="F:amino acid binding"/>
    <property type="evidence" value="ECO:0007669"/>
    <property type="project" value="InterPro"/>
</dbReference>
<accession>K0ILA8</accession>
<evidence type="ECO:0000313" key="10">
    <source>
        <dbReference type="EMBL" id="AFU60283.1"/>
    </source>
</evidence>
<feature type="binding site" evidence="7">
    <location>
        <position position="296"/>
    </location>
    <ligand>
        <name>carbamoyl phosphate</name>
        <dbReference type="ChEBI" id="CHEBI:58228"/>
    </ligand>
</feature>
<protein>
    <recommendedName>
        <fullName evidence="7">Aspartate carbamoyltransferase</fullName>
        <ecNumber evidence="7">2.1.3.2</ecNumber>
    </recommendedName>
    <alternativeName>
        <fullName evidence="7">Aspartate transcarbamylase</fullName>
        <shortName evidence="7">ATCase</shortName>
    </alternativeName>
</protein>
<name>K0ILA8_NITGG</name>
<dbReference type="PATRIC" id="fig|1237085.11.peg.3358"/>
<dbReference type="GO" id="GO:0044205">
    <property type="term" value="P:'de novo' UMP biosynthetic process"/>
    <property type="evidence" value="ECO:0007669"/>
    <property type="project" value="UniProtKB-UniRule"/>
</dbReference>
<dbReference type="PRINTS" id="PR00100">
    <property type="entry name" value="AOTCASE"/>
</dbReference>
<dbReference type="GO" id="GO:0006207">
    <property type="term" value="P:'de novo' pyrimidine nucleobase biosynthetic process"/>
    <property type="evidence" value="ECO:0007669"/>
    <property type="project" value="InterPro"/>
</dbReference>
<comment type="catalytic activity">
    <reaction evidence="6 7">
        <text>carbamoyl phosphate + L-aspartate = N-carbamoyl-L-aspartate + phosphate + H(+)</text>
        <dbReference type="Rhea" id="RHEA:20013"/>
        <dbReference type="ChEBI" id="CHEBI:15378"/>
        <dbReference type="ChEBI" id="CHEBI:29991"/>
        <dbReference type="ChEBI" id="CHEBI:32814"/>
        <dbReference type="ChEBI" id="CHEBI:43474"/>
        <dbReference type="ChEBI" id="CHEBI:58228"/>
        <dbReference type="EC" id="2.1.3.2"/>
    </reaction>
</comment>
<dbReference type="PANTHER" id="PTHR45753">
    <property type="entry name" value="ORNITHINE CARBAMOYLTRANSFERASE, MITOCHONDRIAL"/>
    <property type="match status" value="1"/>
</dbReference>
<dbReference type="InterPro" id="IPR006131">
    <property type="entry name" value="Asp_carbamoyltransf_Asp/Orn-bd"/>
</dbReference>
<dbReference type="PROSITE" id="PS00097">
    <property type="entry name" value="CARBAMOYLTRANSFERASE"/>
    <property type="match status" value="1"/>
</dbReference>
<comment type="subunit">
    <text evidence="7">Heterooligomer of catalytic and regulatory chains.</text>
</comment>
<dbReference type="GO" id="GO:0006520">
    <property type="term" value="P:amino acid metabolic process"/>
    <property type="evidence" value="ECO:0007669"/>
    <property type="project" value="InterPro"/>
</dbReference>
<evidence type="ECO:0000256" key="4">
    <source>
        <dbReference type="ARBA" id="ARBA00022975"/>
    </source>
</evidence>
<dbReference type="HAMAP" id="MF_00001">
    <property type="entry name" value="Asp_carb_tr"/>
    <property type="match status" value="1"/>
</dbReference>
<keyword evidence="4 7" id="KW-0665">Pyrimidine biosynthesis</keyword>
<keyword evidence="11" id="KW-1185">Reference proteome</keyword>
<comment type="function">
    <text evidence="5 7">Catalyzes the condensation of carbamoyl phosphate and aspartate to form carbamoyl aspartate and inorganic phosphate, the committed step in the de novo pyrimidine nucleotide biosynthesis pathway.</text>
</comment>
<comment type="pathway">
    <text evidence="1 7">Pyrimidine metabolism; UMP biosynthesis via de novo pathway; (S)-dihydroorotate from bicarbonate: step 2/3.</text>
</comment>
<evidence type="ECO:0000256" key="3">
    <source>
        <dbReference type="ARBA" id="ARBA00022679"/>
    </source>
</evidence>
<organism evidence="10 11">
    <name type="scientific">Nitrososphaera gargensis (strain Ga9.2)</name>
    <dbReference type="NCBI Taxonomy" id="1237085"/>
    <lineage>
        <taxon>Archaea</taxon>
        <taxon>Nitrososphaerota</taxon>
        <taxon>Nitrososphaeria</taxon>
        <taxon>Nitrososphaerales</taxon>
        <taxon>Nitrososphaeraceae</taxon>
        <taxon>Nitrososphaera</taxon>
    </lineage>
</organism>
<dbReference type="AlphaFoldDB" id="K0ILA8"/>
<dbReference type="InterPro" id="IPR036901">
    <property type="entry name" value="Asp/Orn_carbamoylTrfase_sf"/>
</dbReference>
<evidence type="ECO:0000259" key="8">
    <source>
        <dbReference type="Pfam" id="PF00185"/>
    </source>
</evidence>
<dbReference type="InParanoid" id="K0ILA8"/>
<feature type="binding site" evidence="7">
    <location>
        <position position="167"/>
    </location>
    <ligand>
        <name>carbamoyl phosphate</name>
        <dbReference type="ChEBI" id="CHEBI:58228"/>
    </ligand>
</feature>
<feature type="binding site" evidence="7">
    <location>
        <position position="257"/>
    </location>
    <ligand>
        <name>L-aspartate</name>
        <dbReference type="ChEBI" id="CHEBI:29991"/>
    </ligand>
</feature>
<dbReference type="PANTHER" id="PTHR45753:SF6">
    <property type="entry name" value="ASPARTATE CARBAMOYLTRANSFERASE"/>
    <property type="match status" value="1"/>
</dbReference>
<sequence length="339" mass="37895">MPDRNHLSCKKCLLQPPSFDKAVVVVSDMPNPFFDKDIVSIKDFTKDDLEYVFESTDTISRLKHSERGELGKGRTLGYIFYEPSTRTRMSFEAAMASLGGSSIGIADLKSSSVEKGESLADTIRIIDLYSDVIVLRHPMDGSSRFAAELSQNPIINAGSGSEEHPTQALLDMYTMLKEKGRIGGLSIAIVGDLKYGRTVYSLLYGLANYDVDVHLVSPPTLQVRKESIYELQGRMKIKEHSELDEVLAEADVIYVTRIQRERFPDPQEYEKVKGTYTIDEKMLAKAKPDVAVMHPLPRLDEISHAIDHTKNAIYFKQASYGKELRAALLALMLNESLPG</sequence>
<feature type="domain" description="Aspartate/ornithine carbamoyltransferase carbamoyl-P binding" evidence="9">
    <location>
        <begin position="36"/>
        <end position="176"/>
    </location>
</feature>
<feature type="binding site" evidence="7">
    <location>
        <position position="86"/>
    </location>
    <ligand>
        <name>carbamoyl phosphate</name>
        <dbReference type="ChEBI" id="CHEBI:58228"/>
    </ligand>
</feature>
<dbReference type="Pfam" id="PF00185">
    <property type="entry name" value="OTCace"/>
    <property type="match status" value="1"/>
</dbReference>
<feature type="binding site" evidence="7">
    <location>
        <position position="115"/>
    </location>
    <ligand>
        <name>L-aspartate</name>
        <dbReference type="ChEBI" id="CHEBI:29991"/>
    </ligand>
</feature>
<evidence type="ECO:0000256" key="1">
    <source>
        <dbReference type="ARBA" id="ARBA00004852"/>
    </source>
</evidence>
<dbReference type="InterPro" id="IPR002082">
    <property type="entry name" value="Asp_carbamoyltransf"/>
</dbReference>
<dbReference type="EMBL" id="CP002408">
    <property type="protein sequence ID" value="AFU60283.1"/>
    <property type="molecule type" value="Genomic_DNA"/>
</dbReference>
<dbReference type="GO" id="GO:0004070">
    <property type="term" value="F:aspartate carbamoyltransferase activity"/>
    <property type="evidence" value="ECO:0007669"/>
    <property type="project" value="UniProtKB-UniRule"/>
</dbReference>
<feature type="binding site" evidence="7">
    <location>
        <position position="197"/>
    </location>
    <ligand>
        <name>L-aspartate</name>
        <dbReference type="ChEBI" id="CHEBI:29991"/>
    </ligand>
</feature>
<feature type="binding site" evidence="7">
    <location>
        <position position="87"/>
    </location>
    <ligand>
        <name>carbamoyl phosphate</name>
        <dbReference type="ChEBI" id="CHEBI:58228"/>
    </ligand>
</feature>
<dbReference type="Gene3D" id="3.40.50.1370">
    <property type="entry name" value="Aspartate/ornithine carbamoyltransferase"/>
    <property type="match status" value="2"/>
</dbReference>
<keyword evidence="3 7" id="KW-0808">Transferase</keyword>
<proteinExistence type="inferred from homology"/>
<dbReference type="STRING" id="1237085.Ngar_c33680"/>
<reference evidence="10 11" key="1">
    <citation type="journal article" date="2012" name="Environ. Microbiol.">
        <title>The genome of the ammonia-oxidizing Candidatus Nitrososphaera gargensis: insights into metabolic versatility and environmental adaptations.</title>
        <authorList>
            <person name="Spang A."/>
            <person name="Poehlein A."/>
            <person name="Offre P."/>
            <person name="Zumbragel S."/>
            <person name="Haider S."/>
            <person name="Rychlik N."/>
            <person name="Nowka B."/>
            <person name="Schmeisser C."/>
            <person name="Lebedeva E.V."/>
            <person name="Rattei T."/>
            <person name="Bohm C."/>
            <person name="Schmid M."/>
            <person name="Galushko A."/>
            <person name="Hatzenpichler R."/>
            <person name="Weinmaier T."/>
            <person name="Daniel R."/>
            <person name="Schleper C."/>
            <person name="Spieck E."/>
            <person name="Streit W."/>
            <person name="Wagner M."/>
        </authorList>
    </citation>
    <scope>NUCLEOTIDE SEQUENCE [LARGE SCALE GENOMIC DNA]</scope>
    <source>
        <strain evidence="11">Ga9.2</strain>
    </source>
</reference>
<comment type="similarity">
    <text evidence="2 7">Belongs to the aspartate/ornithine carbamoyltransferase superfamily. ATCase family.</text>
</comment>
<evidence type="ECO:0000256" key="5">
    <source>
        <dbReference type="ARBA" id="ARBA00043884"/>
    </source>
</evidence>
<dbReference type="NCBIfam" id="TIGR00670">
    <property type="entry name" value="asp_carb_tr"/>
    <property type="match status" value="1"/>
</dbReference>
<dbReference type="HOGENOM" id="CLU_043846_1_2_2"/>
<dbReference type="PRINTS" id="PR00101">
    <property type="entry name" value="ATCASE"/>
</dbReference>
<evidence type="ECO:0000259" key="9">
    <source>
        <dbReference type="Pfam" id="PF02729"/>
    </source>
</evidence>
<feature type="binding site" evidence="7">
    <location>
        <position position="297"/>
    </location>
    <ligand>
        <name>carbamoyl phosphate</name>
        <dbReference type="ChEBI" id="CHEBI:58228"/>
    </ligand>
</feature>
<dbReference type="FunCoup" id="K0ILA8">
    <property type="interactions" value="194"/>
</dbReference>
<feature type="domain" description="Aspartate/ornithine carbamoyltransferase Asp/Orn-binding" evidence="8">
    <location>
        <begin position="184"/>
        <end position="332"/>
    </location>
</feature>
<dbReference type="SUPFAM" id="SSF53671">
    <property type="entry name" value="Aspartate/ornithine carbamoyltransferase"/>
    <property type="match status" value="1"/>
</dbReference>
<evidence type="ECO:0000256" key="7">
    <source>
        <dbReference type="HAMAP-Rule" id="MF_00001"/>
    </source>
</evidence>
<dbReference type="FunFam" id="3.40.50.1370:FF:000002">
    <property type="entry name" value="Aspartate carbamoyltransferase 2"/>
    <property type="match status" value="1"/>
</dbReference>
<dbReference type="UniPathway" id="UPA00070">
    <property type="reaction ID" value="UER00116"/>
</dbReference>
<evidence type="ECO:0000313" key="11">
    <source>
        <dbReference type="Proteomes" id="UP000008037"/>
    </source>
</evidence>
<dbReference type="NCBIfam" id="NF002032">
    <property type="entry name" value="PRK00856.1"/>
    <property type="match status" value="1"/>
</dbReference>
<dbReference type="Pfam" id="PF02729">
    <property type="entry name" value="OTCace_N"/>
    <property type="match status" value="1"/>
</dbReference>
<gene>
    <name evidence="7 10" type="primary">pyrB</name>
    <name evidence="10" type="ordered locus">Ngar_c33680</name>
</gene>
<dbReference type="InterPro" id="IPR006130">
    <property type="entry name" value="Asp/Orn_carbamoylTrfase"/>
</dbReference>